<dbReference type="AlphaFoldDB" id="A0A2P6NMV1"/>
<dbReference type="PANTHER" id="PTHR23113">
    <property type="entry name" value="GUANINE NUCLEOTIDE EXCHANGE FACTOR"/>
    <property type="match status" value="1"/>
</dbReference>
<dbReference type="InParanoid" id="A0A2P6NMV1"/>
<dbReference type="SMART" id="SM00233">
    <property type="entry name" value="PH"/>
    <property type="match status" value="1"/>
</dbReference>
<dbReference type="PROSITE" id="PS50009">
    <property type="entry name" value="RASGEF_CAT"/>
    <property type="match status" value="1"/>
</dbReference>
<dbReference type="STRING" id="1890364.A0A2P6NMV1"/>
<dbReference type="SUPFAM" id="SSF48366">
    <property type="entry name" value="Ras GEF"/>
    <property type="match status" value="1"/>
</dbReference>
<dbReference type="SUPFAM" id="SSF50729">
    <property type="entry name" value="PH domain-like"/>
    <property type="match status" value="1"/>
</dbReference>
<dbReference type="Pfam" id="PF00169">
    <property type="entry name" value="PH"/>
    <property type="match status" value="1"/>
</dbReference>
<reference evidence="7 8" key="1">
    <citation type="journal article" date="2018" name="Genome Biol. Evol.">
        <title>Multiple Roots of Fruiting Body Formation in Amoebozoa.</title>
        <authorList>
            <person name="Hillmann F."/>
            <person name="Forbes G."/>
            <person name="Novohradska S."/>
            <person name="Ferling I."/>
            <person name="Riege K."/>
            <person name="Groth M."/>
            <person name="Westermann M."/>
            <person name="Marz M."/>
            <person name="Spaller T."/>
            <person name="Winckler T."/>
            <person name="Schaap P."/>
            <person name="Glockner G."/>
        </authorList>
    </citation>
    <scope>NUCLEOTIDE SEQUENCE [LARGE SCALE GENOMIC DNA]</scope>
    <source>
        <strain evidence="7 8">Jena</strain>
    </source>
</reference>
<dbReference type="EMBL" id="MDYQ01000047">
    <property type="protein sequence ID" value="PRP85293.1"/>
    <property type="molecule type" value="Genomic_DNA"/>
</dbReference>
<dbReference type="GO" id="GO:0007265">
    <property type="term" value="P:Ras protein signal transduction"/>
    <property type="evidence" value="ECO:0007669"/>
    <property type="project" value="TreeGrafter"/>
</dbReference>
<feature type="compositionally biased region" description="Basic and acidic residues" evidence="3">
    <location>
        <begin position="1"/>
        <end position="25"/>
    </location>
</feature>
<comment type="caution">
    <text evidence="7">The sequence shown here is derived from an EMBL/GenBank/DDBJ whole genome shotgun (WGS) entry which is preliminary data.</text>
</comment>
<keyword evidence="8" id="KW-1185">Reference proteome</keyword>
<dbReference type="InterPro" id="IPR019804">
    <property type="entry name" value="Ras_G-nucl-exch_fac_CS"/>
</dbReference>
<feature type="domain" description="Ras-GEF" evidence="5">
    <location>
        <begin position="579"/>
        <end position="806"/>
    </location>
</feature>
<dbReference type="PROSITE" id="PS00720">
    <property type="entry name" value="RASGEF"/>
    <property type="match status" value="1"/>
</dbReference>
<evidence type="ECO:0000256" key="2">
    <source>
        <dbReference type="PROSITE-ProRule" id="PRU00168"/>
    </source>
</evidence>
<gene>
    <name evidence="7" type="ORF">PROFUN_06895</name>
</gene>
<accession>A0A2P6NMV1</accession>
<dbReference type="Gene3D" id="2.30.29.30">
    <property type="entry name" value="Pleckstrin-homology domain (PH domain)/Phosphotyrosine-binding domain (PTB)"/>
    <property type="match status" value="1"/>
</dbReference>
<dbReference type="InterPro" id="IPR001895">
    <property type="entry name" value="RASGEF_cat_dom"/>
</dbReference>
<organism evidence="7 8">
    <name type="scientific">Planoprotostelium fungivorum</name>
    <dbReference type="NCBI Taxonomy" id="1890364"/>
    <lineage>
        <taxon>Eukaryota</taxon>
        <taxon>Amoebozoa</taxon>
        <taxon>Evosea</taxon>
        <taxon>Variosea</taxon>
        <taxon>Cavosteliida</taxon>
        <taxon>Cavosteliaceae</taxon>
        <taxon>Planoprotostelium</taxon>
    </lineage>
</organism>
<dbReference type="Proteomes" id="UP000241769">
    <property type="component" value="Unassembled WGS sequence"/>
</dbReference>
<evidence type="ECO:0000256" key="3">
    <source>
        <dbReference type="SAM" id="MobiDB-lite"/>
    </source>
</evidence>
<dbReference type="InterPro" id="IPR011993">
    <property type="entry name" value="PH-like_dom_sf"/>
</dbReference>
<dbReference type="GO" id="GO:0005886">
    <property type="term" value="C:plasma membrane"/>
    <property type="evidence" value="ECO:0007669"/>
    <property type="project" value="TreeGrafter"/>
</dbReference>
<protein>
    <submittedName>
        <fullName evidence="7">RasGEF domain-containing protein</fullName>
    </submittedName>
</protein>
<dbReference type="InterPro" id="IPR000651">
    <property type="entry name" value="Ras-like_Gua-exchang_fac_N"/>
</dbReference>
<dbReference type="InterPro" id="IPR008937">
    <property type="entry name" value="Ras-like_GEF"/>
</dbReference>
<dbReference type="OrthoDB" id="26600at2759"/>
<dbReference type="PANTHER" id="PTHR23113:SF99">
    <property type="entry name" value="RASGEF DOMAIN-CONTAINING PROTEIN"/>
    <property type="match status" value="1"/>
</dbReference>
<feature type="region of interest" description="Disordered" evidence="3">
    <location>
        <begin position="1"/>
        <end position="57"/>
    </location>
</feature>
<dbReference type="SMART" id="SM00147">
    <property type="entry name" value="RasGEF"/>
    <property type="match status" value="1"/>
</dbReference>
<dbReference type="GO" id="GO:0005085">
    <property type="term" value="F:guanyl-nucleotide exchange factor activity"/>
    <property type="evidence" value="ECO:0007669"/>
    <property type="project" value="UniProtKB-KW"/>
</dbReference>
<evidence type="ECO:0000259" key="4">
    <source>
        <dbReference type="PROSITE" id="PS50003"/>
    </source>
</evidence>
<feature type="domain" description="PH" evidence="4">
    <location>
        <begin position="234"/>
        <end position="326"/>
    </location>
</feature>
<dbReference type="CDD" id="cd00821">
    <property type="entry name" value="PH"/>
    <property type="match status" value="1"/>
</dbReference>
<dbReference type="CDD" id="cd00155">
    <property type="entry name" value="RasGEF"/>
    <property type="match status" value="1"/>
</dbReference>
<dbReference type="InterPro" id="IPR036964">
    <property type="entry name" value="RASGEF_cat_dom_sf"/>
</dbReference>
<keyword evidence="1 2" id="KW-0344">Guanine-nucleotide releasing factor</keyword>
<dbReference type="Pfam" id="PF00617">
    <property type="entry name" value="RasGEF"/>
    <property type="match status" value="1"/>
</dbReference>
<dbReference type="InterPro" id="IPR001849">
    <property type="entry name" value="PH_domain"/>
</dbReference>
<proteinExistence type="predicted"/>
<dbReference type="PROSITE" id="PS50212">
    <property type="entry name" value="RASGEF_NTER"/>
    <property type="match status" value="1"/>
</dbReference>
<evidence type="ECO:0000313" key="7">
    <source>
        <dbReference type="EMBL" id="PRP85293.1"/>
    </source>
</evidence>
<dbReference type="InterPro" id="IPR023578">
    <property type="entry name" value="Ras_GEF_dom_sf"/>
</dbReference>
<sequence length="807" mass="92588">MSNDKPELRAPYRSESEPELERRGPASDSPQPQPPQKSRPTDAVPVGGSPSVPKKVGLIKRSMTWMTPMKHKTVFLDDVNTPEGSPSDCFIEPPKDWLIVEKLIPVPKKKEAEGKGYEVILQLKISSVLLISQSGKGGTPGETTDIFRNHQQLLQLHKELDTIDDLPHSNIPWPSKYERSFNLPQLNAVLEPIKRKLQEYLNMIPSVKGAAVSEGFNRFIDPEFEPLMYVMKDKRGKQGNLKHNSGVLGKWVDHWVVIYNEEIHCYKSADSANSPLFCVPLNWSTLEVSTKDTFTIKTYDGREFAFRCKNEEDRVEWVSAIRRVKSAKSTLKAGGVSEITPEISDVLVQSLYFTQSLREDAEGVDKGTQGLFASPKRTESDPTMEDFDSFRLSGMGWLTGSGIMTSNAKFPEMLGKARSNSRVQMGQNGRIKSAPIETLIEKVNEEEQEIDFVLCFLLTYRAFTTPDVVLRSCLSRFRSLERLEPEKSHPRICTVLARWIEVNVGDFNDELSEELIQFVENDLESSPKNHHLAKKIRDQIRKRVNIYSKSITKRSNSTSAPKMELPYAFNGYFDLLDIPAVEIARQMTIIEYNMFRMIRPQECLSIKEKEKYSPNLTHVTQRFNRISLWVQTEILRPCDVKIGGLVISRFIEIAKCCFDLNNYNTTFQILSGLNSTPIYRLKRTWAEVSPQWTQIYQDMHAILSPDKSYKSYRDRLHTLQPPCVPYLGVYLTDLVMVEEGNTTWMEAGIVNFEKCNMFYRIIREIMMYQQTGYNLESEPSLREYLMSVNGHDEEKLYEESVALEPRR</sequence>
<dbReference type="Gene3D" id="1.20.870.10">
    <property type="entry name" value="Son of sevenless (SoS) protein Chain: S domain 1"/>
    <property type="match status" value="1"/>
</dbReference>
<evidence type="ECO:0000313" key="8">
    <source>
        <dbReference type="Proteomes" id="UP000241769"/>
    </source>
</evidence>
<feature type="domain" description="N-terminal Ras-GEF" evidence="6">
    <location>
        <begin position="427"/>
        <end position="544"/>
    </location>
</feature>
<dbReference type="Gene3D" id="1.10.840.10">
    <property type="entry name" value="Ras guanine-nucleotide exchange factors catalytic domain"/>
    <property type="match status" value="1"/>
</dbReference>
<dbReference type="SMART" id="SM00229">
    <property type="entry name" value="RasGEFN"/>
    <property type="match status" value="1"/>
</dbReference>
<evidence type="ECO:0000259" key="6">
    <source>
        <dbReference type="PROSITE" id="PS50212"/>
    </source>
</evidence>
<dbReference type="Pfam" id="PF00618">
    <property type="entry name" value="RasGEF_N"/>
    <property type="match status" value="1"/>
</dbReference>
<name>A0A2P6NMV1_9EUKA</name>
<evidence type="ECO:0000259" key="5">
    <source>
        <dbReference type="PROSITE" id="PS50009"/>
    </source>
</evidence>
<dbReference type="CDD" id="cd06224">
    <property type="entry name" value="REM"/>
    <property type="match status" value="1"/>
</dbReference>
<dbReference type="PROSITE" id="PS50003">
    <property type="entry name" value="PH_DOMAIN"/>
    <property type="match status" value="1"/>
</dbReference>
<evidence type="ECO:0000256" key="1">
    <source>
        <dbReference type="ARBA" id="ARBA00022658"/>
    </source>
</evidence>